<dbReference type="SMART" id="SM00554">
    <property type="entry name" value="FAS1"/>
    <property type="match status" value="1"/>
</dbReference>
<dbReference type="Pfam" id="PF02469">
    <property type="entry name" value="Fasciclin"/>
    <property type="match status" value="1"/>
</dbReference>
<evidence type="ECO:0000256" key="1">
    <source>
        <dbReference type="SAM" id="SignalP"/>
    </source>
</evidence>
<evidence type="ECO:0000313" key="4">
    <source>
        <dbReference type="Proteomes" id="UP000319576"/>
    </source>
</evidence>
<reference evidence="3 4" key="1">
    <citation type="submission" date="2019-02" db="EMBL/GenBank/DDBJ databases">
        <title>Deep-cultivation of Planctomycetes and their phenomic and genomic characterization uncovers novel biology.</title>
        <authorList>
            <person name="Wiegand S."/>
            <person name="Jogler M."/>
            <person name="Boedeker C."/>
            <person name="Pinto D."/>
            <person name="Vollmers J."/>
            <person name="Rivas-Marin E."/>
            <person name="Kohn T."/>
            <person name="Peeters S.H."/>
            <person name="Heuer A."/>
            <person name="Rast P."/>
            <person name="Oberbeckmann S."/>
            <person name="Bunk B."/>
            <person name="Jeske O."/>
            <person name="Meyerdierks A."/>
            <person name="Storesund J.E."/>
            <person name="Kallscheuer N."/>
            <person name="Luecker S."/>
            <person name="Lage O.M."/>
            <person name="Pohl T."/>
            <person name="Merkel B.J."/>
            <person name="Hornburger P."/>
            <person name="Mueller R.-W."/>
            <person name="Bruemmer F."/>
            <person name="Labrenz M."/>
            <person name="Spormann A.M."/>
            <person name="Op den Camp H."/>
            <person name="Overmann J."/>
            <person name="Amann R."/>
            <person name="Jetten M.S.M."/>
            <person name="Mascher T."/>
            <person name="Medema M.H."/>
            <person name="Devos D.P."/>
            <person name="Kaster A.-K."/>
            <person name="Ovreas L."/>
            <person name="Rohde M."/>
            <person name="Galperin M.Y."/>
            <person name="Jogler C."/>
        </authorList>
    </citation>
    <scope>NUCLEOTIDE SEQUENCE [LARGE SCALE GENOMIC DNA]</scope>
    <source>
        <strain evidence="3 4">ETA_A1</strain>
    </source>
</reference>
<dbReference type="PANTHER" id="PTHR10900">
    <property type="entry name" value="PERIOSTIN-RELATED"/>
    <property type="match status" value="1"/>
</dbReference>
<accession>A0A517XTS3</accession>
<organism evidence="3 4">
    <name type="scientific">Urbifossiella limnaea</name>
    <dbReference type="NCBI Taxonomy" id="2528023"/>
    <lineage>
        <taxon>Bacteria</taxon>
        <taxon>Pseudomonadati</taxon>
        <taxon>Planctomycetota</taxon>
        <taxon>Planctomycetia</taxon>
        <taxon>Gemmatales</taxon>
        <taxon>Gemmataceae</taxon>
        <taxon>Urbifossiella</taxon>
    </lineage>
</organism>
<keyword evidence="1" id="KW-0732">Signal</keyword>
<name>A0A517XTS3_9BACT</name>
<dbReference type="Proteomes" id="UP000319576">
    <property type="component" value="Chromosome"/>
</dbReference>
<dbReference type="GO" id="GO:0005615">
    <property type="term" value="C:extracellular space"/>
    <property type="evidence" value="ECO:0007669"/>
    <property type="project" value="TreeGrafter"/>
</dbReference>
<feature type="domain" description="FAS1" evidence="2">
    <location>
        <begin position="28"/>
        <end position="156"/>
    </location>
</feature>
<dbReference type="AlphaFoldDB" id="A0A517XTS3"/>
<dbReference type="Gene3D" id="2.30.180.10">
    <property type="entry name" value="FAS1 domain"/>
    <property type="match status" value="1"/>
</dbReference>
<dbReference type="InterPro" id="IPR036378">
    <property type="entry name" value="FAS1_dom_sf"/>
</dbReference>
<dbReference type="PANTHER" id="PTHR10900:SF77">
    <property type="entry name" value="FI19380P1"/>
    <property type="match status" value="1"/>
</dbReference>
<feature type="signal peptide" evidence="1">
    <location>
        <begin position="1"/>
        <end position="25"/>
    </location>
</feature>
<sequence length="160" mass="16284" precursor="true">MKAKLFVAGACALVLVLSVGTPTPAAEDKDIVDIAVGSKDHTILVTAVKAAGLVDVLKGKGPFTVFAPTDAAFKKLGDEKLKAVVGNKALLTKILLAHVVQGKAVYAADVVKMDGKEVNGFKIAAGSGGVSIGDAKVTKADLKASNGVIHVIDTVLVPKE</sequence>
<dbReference type="PROSITE" id="PS50213">
    <property type="entry name" value="FAS1"/>
    <property type="match status" value="1"/>
</dbReference>
<evidence type="ECO:0000259" key="2">
    <source>
        <dbReference type="PROSITE" id="PS50213"/>
    </source>
</evidence>
<dbReference type="InterPro" id="IPR000782">
    <property type="entry name" value="FAS1_domain"/>
</dbReference>
<keyword evidence="4" id="KW-1185">Reference proteome</keyword>
<dbReference type="FunFam" id="2.30.180.10:FF:000032">
    <property type="entry name" value="Fasciclin domain-containing protein, putative"/>
    <property type="match status" value="1"/>
</dbReference>
<protein>
    <submittedName>
        <fullName evidence="3">Immunogenic protein MPT70</fullName>
    </submittedName>
</protein>
<dbReference type="RefSeq" id="WP_145239315.1">
    <property type="nucleotide sequence ID" value="NZ_CP036273.1"/>
</dbReference>
<dbReference type="InterPro" id="IPR050904">
    <property type="entry name" value="Adhesion/Biosynth-related"/>
</dbReference>
<dbReference type="KEGG" id="uli:ETAA1_28830"/>
<proteinExistence type="predicted"/>
<gene>
    <name evidence="3" type="ORF">ETAA1_28830</name>
</gene>
<dbReference type="SUPFAM" id="SSF82153">
    <property type="entry name" value="FAS1 domain"/>
    <property type="match status" value="1"/>
</dbReference>
<evidence type="ECO:0000313" key="3">
    <source>
        <dbReference type="EMBL" id="QDU20920.1"/>
    </source>
</evidence>
<dbReference type="OrthoDB" id="9800666at2"/>
<dbReference type="EMBL" id="CP036273">
    <property type="protein sequence ID" value="QDU20920.1"/>
    <property type="molecule type" value="Genomic_DNA"/>
</dbReference>
<feature type="chain" id="PRO_5021941761" evidence="1">
    <location>
        <begin position="26"/>
        <end position="160"/>
    </location>
</feature>